<dbReference type="GO" id="GO:0016818">
    <property type="term" value="F:hydrolase activity, acting on acid anhydrides, in phosphorus-containing anhydrides"/>
    <property type="evidence" value="ECO:0007669"/>
    <property type="project" value="InterPro"/>
</dbReference>
<keyword evidence="11" id="KW-0408">Iron</keyword>
<keyword evidence="10" id="KW-0067">ATP-binding</keyword>
<evidence type="ECO:0000256" key="10">
    <source>
        <dbReference type="ARBA" id="ARBA00022840"/>
    </source>
</evidence>
<feature type="region of interest" description="Disordered" evidence="22">
    <location>
        <begin position="139"/>
        <end position="167"/>
    </location>
</feature>
<comment type="cofactor">
    <cofactor evidence="1">
        <name>[4Fe-4S] cluster</name>
        <dbReference type="ChEBI" id="CHEBI:49883"/>
    </cofactor>
</comment>
<gene>
    <name evidence="24" type="ORF">D9756_004825</name>
</gene>
<dbReference type="GO" id="GO:0003677">
    <property type="term" value="F:DNA binding"/>
    <property type="evidence" value="ECO:0007669"/>
    <property type="project" value="InterPro"/>
</dbReference>
<evidence type="ECO:0000256" key="6">
    <source>
        <dbReference type="ARBA" id="ARBA00022723"/>
    </source>
</evidence>
<evidence type="ECO:0000256" key="13">
    <source>
        <dbReference type="ARBA" id="ARBA00023235"/>
    </source>
</evidence>
<dbReference type="CDD" id="cd18788">
    <property type="entry name" value="SF2_C_XPD"/>
    <property type="match status" value="1"/>
</dbReference>
<keyword evidence="25" id="KW-1185">Reference proteome</keyword>
<keyword evidence="8" id="KW-0378">Hydrolase</keyword>
<evidence type="ECO:0000313" key="25">
    <source>
        <dbReference type="Proteomes" id="UP000559027"/>
    </source>
</evidence>
<dbReference type="SMART" id="SM00488">
    <property type="entry name" value="DEXDc2"/>
    <property type="match status" value="1"/>
</dbReference>
<dbReference type="InterPro" id="IPR013020">
    <property type="entry name" value="Rad3/Chl1-like"/>
</dbReference>
<dbReference type="GO" id="GO:0005524">
    <property type="term" value="F:ATP binding"/>
    <property type="evidence" value="ECO:0007669"/>
    <property type="project" value="UniProtKB-KW"/>
</dbReference>
<comment type="subcellular location">
    <subcellularLocation>
        <location evidence="2">Nucleus</location>
    </subcellularLocation>
</comment>
<name>A0A8H5G930_9AGAR</name>
<dbReference type="Proteomes" id="UP000559027">
    <property type="component" value="Unassembled WGS sequence"/>
</dbReference>
<sequence>MDLHLQTPDAFPAFPYDPPYSIQAELMHHLYGSIEDGAITIVESPTGTGKTLSLLTAALTWLEDEKNRARKGKMTEMLGDESAMHAKNWVIEQTRERIKRQLEADEQACQERLLSARKREEVMRRAARARVLKKPKWGAGSLKDNAKKKEEVENGDDDVFLPDDDRGERDEDEIFISPALRALMNKVDRPSRSGLDDVEETTCTKVYYASRTHSQLSQVLPELRRLKLFRLSSFRSAHPLHPEKPSIPRKRGLDDLEEGEDETRTRTVALGSRRQLCINEELRSKTRDLDEGCRELLSEKGDKRCPYLPTLDEDIKMIDFRDQILAVPKDIEDLAEAGRLVETCPYFGSRRAIPQAELVTLPYNLLLQKSAREALGIDLKDQIVVIDEAHNLISTLLSLSTIRLPFHVLDTSLQQVCTYVSKFRTRLSATNMVHLKRLMVFLDALKKFMVQWKEDKCAELRKANGKIERVDVFTVAELLDQMGRKAAGINLLEIEGYLKKSKIARKISGYAEKQATESTEAQSLRVSKGQIPPLHTVEDLMIALTNTNDDGRVTLTLAGSWGQEEVEIKYQLLNPAPNFVEIANEARSVVLAGGTMSPISDVIEQLFSHVPPERITTFSCGHIIPEENLQALVVTKSPRGNDVEFKADKQGDPKVVAELGQTLLNFVNVIPAGVVVFFPSYNFLRSAKAAWERAGTLQKFSIKREACFFCLVFFEPDESIDVERVLSDYANAATCPPENKKGAVLFAVIGAKLSEGLNFSDNLARAVIIIGLPFANLGSPELKERLKYVKQLEEKKGVKKEKGQKDAAAELYENMCMNAVNQSIGRAIRHRDDWASLILLDRRYASSAIRKKLPKWIGSRLFVPDSFGQTMKQLGQFYKEKKDS</sequence>
<evidence type="ECO:0000256" key="15">
    <source>
        <dbReference type="ARBA" id="ARBA00023306"/>
    </source>
</evidence>
<dbReference type="OrthoDB" id="267079at2759"/>
<feature type="compositionally biased region" description="Basic and acidic residues" evidence="22">
    <location>
        <begin position="240"/>
        <end position="254"/>
    </location>
</feature>
<dbReference type="InterPro" id="IPR027417">
    <property type="entry name" value="P-loop_NTPase"/>
</dbReference>
<keyword evidence="7" id="KW-0547">Nucleotide-binding</keyword>
<comment type="catalytic activity">
    <reaction evidence="21">
        <text>ATP + H2O = ADP + phosphate + H(+)</text>
        <dbReference type="Rhea" id="RHEA:13065"/>
        <dbReference type="ChEBI" id="CHEBI:15377"/>
        <dbReference type="ChEBI" id="CHEBI:15378"/>
        <dbReference type="ChEBI" id="CHEBI:30616"/>
        <dbReference type="ChEBI" id="CHEBI:43474"/>
        <dbReference type="ChEBI" id="CHEBI:456216"/>
        <dbReference type="EC" id="5.6.2.3"/>
    </reaction>
</comment>
<dbReference type="SMART" id="SM00491">
    <property type="entry name" value="HELICc2"/>
    <property type="match status" value="1"/>
</dbReference>
<evidence type="ECO:0000256" key="9">
    <source>
        <dbReference type="ARBA" id="ARBA00022806"/>
    </source>
</evidence>
<evidence type="ECO:0000256" key="20">
    <source>
        <dbReference type="ARBA" id="ARBA00045702"/>
    </source>
</evidence>
<evidence type="ECO:0000256" key="14">
    <source>
        <dbReference type="ARBA" id="ARBA00023242"/>
    </source>
</evidence>
<evidence type="ECO:0000256" key="11">
    <source>
        <dbReference type="ARBA" id="ARBA00023004"/>
    </source>
</evidence>
<evidence type="ECO:0000259" key="23">
    <source>
        <dbReference type="PROSITE" id="PS51193"/>
    </source>
</evidence>
<dbReference type="InterPro" id="IPR006554">
    <property type="entry name" value="Helicase-like_DEXD_c2"/>
</dbReference>
<dbReference type="PANTHER" id="PTHR11472:SF41">
    <property type="entry name" value="ATP-DEPENDENT DNA HELICASE DDX11-RELATED"/>
    <property type="match status" value="1"/>
</dbReference>
<keyword evidence="13" id="KW-0413">Isomerase</keyword>
<dbReference type="GO" id="GO:0046872">
    <property type="term" value="F:metal ion binding"/>
    <property type="evidence" value="ECO:0007669"/>
    <property type="project" value="UniProtKB-KW"/>
</dbReference>
<dbReference type="Pfam" id="PF06733">
    <property type="entry name" value="DEAD_2"/>
    <property type="match status" value="1"/>
</dbReference>
<evidence type="ECO:0000256" key="5">
    <source>
        <dbReference type="ARBA" id="ARBA00017386"/>
    </source>
</evidence>
<evidence type="ECO:0000256" key="3">
    <source>
        <dbReference type="ARBA" id="ARBA00008435"/>
    </source>
</evidence>
<protein>
    <recommendedName>
        <fullName evidence="5">ATP-dependent DNA helicase CHL1</fullName>
        <ecNumber evidence="17">5.6.2.3</ecNumber>
    </recommendedName>
    <alternativeName>
        <fullName evidence="4">ATP-dependent DNA helicase chl1</fullName>
    </alternativeName>
    <alternativeName>
        <fullName evidence="16">Chromosome loss protein 1</fullName>
    </alternativeName>
    <alternativeName>
        <fullName evidence="18 19">DNA 5'-3' helicase CHL1</fullName>
    </alternativeName>
</protein>
<evidence type="ECO:0000256" key="17">
    <source>
        <dbReference type="ARBA" id="ARBA00044969"/>
    </source>
</evidence>
<dbReference type="InterPro" id="IPR010614">
    <property type="entry name" value="RAD3-like_helicase_DEAD"/>
</dbReference>
<proteinExistence type="inferred from homology"/>
<evidence type="ECO:0000256" key="21">
    <source>
        <dbReference type="ARBA" id="ARBA00048954"/>
    </source>
</evidence>
<feature type="domain" description="Helicase ATP-binding" evidence="23">
    <location>
        <begin position="9"/>
        <end position="439"/>
    </location>
</feature>
<comment type="caution">
    <text evidence="24">The sequence shown here is derived from an EMBL/GenBank/DDBJ whole genome shotgun (WGS) entry which is preliminary data.</text>
</comment>
<evidence type="ECO:0000256" key="22">
    <source>
        <dbReference type="SAM" id="MobiDB-lite"/>
    </source>
</evidence>
<keyword evidence="9" id="KW-0347">Helicase</keyword>
<dbReference type="GO" id="GO:0051536">
    <property type="term" value="F:iron-sulfur cluster binding"/>
    <property type="evidence" value="ECO:0007669"/>
    <property type="project" value="UniProtKB-KW"/>
</dbReference>
<keyword evidence="12" id="KW-0411">Iron-sulfur</keyword>
<evidence type="ECO:0000256" key="7">
    <source>
        <dbReference type="ARBA" id="ARBA00022741"/>
    </source>
</evidence>
<accession>A0A8H5G930</accession>
<feature type="compositionally biased region" description="Acidic residues" evidence="22">
    <location>
        <begin position="153"/>
        <end position="162"/>
    </location>
</feature>
<dbReference type="GO" id="GO:0043139">
    <property type="term" value="F:5'-3' DNA helicase activity"/>
    <property type="evidence" value="ECO:0007669"/>
    <property type="project" value="UniProtKB-EC"/>
</dbReference>
<dbReference type="SUPFAM" id="SSF52540">
    <property type="entry name" value="P-loop containing nucleoside triphosphate hydrolases"/>
    <property type="match status" value="1"/>
</dbReference>
<dbReference type="GO" id="GO:0034085">
    <property type="term" value="P:establishment of sister chromatid cohesion"/>
    <property type="evidence" value="ECO:0007669"/>
    <property type="project" value="TreeGrafter"/>
</dbReference>
<evidence type="ECO:0000256" key="18">
    <source>
        <dbReference type="ARBA" id="ARBA00044998"/>
    </source>
</evidence>
<feature type="region of interest" description="Disordered" evidence="22">
    <location>
        <begin position="239"/>
        <end position="264"/>
    </location>
</feature>
<evidence type="ECO:0000256" key="16">
    <source>
        <dbReference type="ARBA" id="ARBA00029709"/>
    </source>
</evidence>
<dbReference type="InterPro" id="IPR006555">
    <property type="entry name" value="ATP-dep_Helicase_C"/>
</dbReference>
<comment type="similarity">
    <text evidence="3">Belongs to the DEAD box helicase family. DEAH subfamily. DDX11/CHL1 sub-subfamily.</text>
</comment>
<evidence type="ECO:0000256" key="2">
    <source>
        <dbReference type="ARBA" id="ARBA00004123"/>
    </source>
</evidence>
<evidence type="ECO:0000256" key="4">
    <source>
        <dbReference type="ARBA" id="ARBA00016387"/>
    </source>
</evidence>
<keyword evidence="15" id="KW-0131">Cell cycle</keyword>
<evidence type="ECO:0000256" key="8">
    <source>
        <dbReference type="ARBA" id="ARBA00022801"/>
    </source>
</evidence>
<evidence type="ECO:0000256" key="1">
    <source>
        <dbReference type="ARBA" id="ARBA00001966"/>
    </source>
</evidence>
<dbReference type="EMBL" id="JAACJO010000003">
    <property type="protein sequence ID" value="KAF5360618.1"/>
    <property type="molecule type" value="Genomic_DNA"/>
</dbReference>
<dbReference type="EC" id="5.6.2.3" evidence="17"/>
<dbReference type="PROSITE" id="PS51193">
    <property type="entry name" value="HELICASE_ATP_BIND_2"/>
    <property type="match status" value="1"/>
</dbReference>
<dbReference type="GO" id="GO:0005634">
    <property type="term" value="C:nucleus"/>
    <property type="evidence" value="ECO:0007669"/>
    <property type="project" value="UniProtKB-SubCell"/>
</dbReference>
<dbReference type="InterPro" id="IPR014013">
    <property type="entry name" value="Helic_SF1/SF2_ATP-bd_DinG/Rad3"/>
</dbReference>
<dbReference type="GO" id="GO:0006139">
    <property type="term" value="P:nucleobase-containing compound metabolic process"/>
    <property type="evidence" value="ECO:0007669"/>
    <property type="project" value="InterPro"/>
</dbReference>
<evidence type="ECO:0000256" key="19">
    <source>
        <dbReference type="ARBA" id="ARBA00045008"/>
    </source>
</evidence>
<evidence type="ECO:0000313" key="24">
    <source>
        <dbReference type="EMBL" id="KAF5360618.1"/>
    </source>
</evidence>
<dbReference type="Gene3D" id="3.40.50.300">
    <property type="entry name" value="P-loop containing nucleotide triphosphate hydrolases"/>
    <property type="match status" value="3"/>
</dbReference>
<dbReference type="NCBIfam" id="TIGR00604">
    <property type="entry name" value="rad3"/>
    <property type="match status" value="1"/>
</dbReference>
<dbReference type="PANTHER" id="PTHR11472">
    <property type="entry name" value="DNA REPAIR DEAD HELICASE RAD3/XP-D SUBFAMILY MEMBER"/>
    <property type="match status" value="1"/>
</dbReference>
<dbReference type="Pfam" id="PF13307">
    <property type="entry name" value="Helicase_C_2"/>
    <property type="match status" value="1"/>
</dbReference>
<dbReference type="AlphaFoldDB" id="A0A8H5G930"/>
<keyword evidence="6" id="KW-0479">Metal-binding</keyword>
<dbReference type="InterPro" id="IPR045028">
    <property type="entry name" value="DinG/Rad3-like"/>
</dbReference>
<reference evidence="24 25" key="1">
    <citation type="journal article" date="2020" name="ISME J.">
        <title>Uncovering the hidden diversity of litter-decomposition mechanisms in mushroom-forming fungi.</title>
        <authorList>
            <person name="Floudas D."/>
            <person name="Bentzer J."/>
            <person name="Ahren D."/>
            <person name="Johansson T."/>
            <person name="Persson P."/>
            <person name="Tunlid A."/>
        </authorList>
    </citation>
    <scope>NUCLEOTIDE SEQUENCE [LARGE SCALE GENOMIC DNA]</scope>
    <source>
        <strain evidence="24 25">CBS 146.42</strain>
    </source>
</reference>
<keyword evidence="14" id="KW-0539">Nucleus</keyword>
<organism evidence="24 25">
    <name type="scientific">Leucocoprinus leucothites</name>
    <dbReference type="NCBI Taxonomy" id="201217"/>
    <lineage>
        <taxon>Eukaryota</taxon>
        <taxon>Fungi</taxon>
        <taxon>Dikarya</taxon>
        <taxon>Basidiomycota</taxon>
        <taxon>Agaricomycotina</taxon>
        <taxon>Agaricomycetes</taxon>
        <taxon>Agaricomycetidae</taxon>
        <taxon>Agaricales</taxon>
        <taxon>Agaricineae</taxon>
        <taxon>Agaricaceae</taxon>
        <taxon>Leucocoprinus</taxon>
    </lineage>
</organism>
<comment type="function">
    <text evidence="20">ATP-dependent DNA helicase important for chromosome transmission and normal cell cycle progression in G(2)/M. May have a role in changing DNA topology to allow the loading of proteins involved in maintaining sister chromatid cohesion in the vicinity of the centromeres. Has a specific role in chromosome segregation during meiosis II.</text>
</comment>
<evidence type="ECO:0000256" key="12">
    <source>
        <dbReference type="ARBA" id="ARBA00023014"/>
    </source>
</evidence>